<dbReference type="GO" id="GO:0008233">
    <property type="term" value="F:peptidase activity"/>
    <property type="evidence" value="ECO:0007669"/>
    <property type="project" value="InterPro"/>
</dbReference>
<proteinExistence type="predicted"/>
<keyword evidence="1" id="KW-1133">Transmembrane helix</keyword>
<accession>F5XWL1</accession>
<dbReference type="InterPro" id="IPR001096">
    <property type="entry name" value="Peptidase_C13"/>
</dbReference>
<dbReference type="STRING" id="365046.Rta_30450"/>
<keyword evidence="1" id="KW-0472">Membrane</keyword>
<feature type="transmembrane region" description="Helical" evidence="1">
    <location>
        <begin position="174"/>
        <end position="193"/>
    </location>
</feature>
<evidence type="ECO:0000313" key="2">
    <source>
        <dbReference type="EMBL" id="AEG94155.1"/>
    </source>
</evidence>
<dbReference type="OrthoDB" id="345222at2"/>
<dbReference type="Pfam" id="PF01650">
    <property type="entry name" value="Peptidase_C13"/>
    <property type="match status" value="1"/>
</dbReference>
<dbReference type="HOGENOM" id="CLU_044436_0_0_4"/>
<sequence>MNALQADPVAAPGDRFLPWWRWLAEGLRAGLLLPARVGGHRPTPWQVAALVLLLTAVELGLGRLEIAGPARFDLQAWLAPWWGTAALLLVVWWALAGAARAGGSAGLAAWFALWTAALLPVTLVSLGLGIAQTQERLPAWLAGGGWTAWALYFGLWGWLVVAGLRLAWGLGARPAGLAGLAAGLLGVFALTAWQFPDRPWVAQPAGLPDAPRLELSQETFEAQQAAWQRAVDGLAAQREDVVDVYGLVFAPYAGEDVFLRESGMVASLLAERFDARGRVLHLVNHATTATTHPWATPLNLRRAVQALAARMDTGRDLLVVYLTSHGASDHRLAASHWPLAVQPLSPGELRDALDQAGIRHRVIAVSACYSGGWIGPLAGERSLVMTAADAMHTSYGCGRLSELTFFGRAVFDEQLRRTHSFEAAFGQAVPLIREREVQAGKPDGFSNPQISVGEGLRPLLGELEQRLRPRD</sequence>
<keyword evidence="1" id="KW-0812">Transmembrane</keyword>
<dbReference type="GO" id="GO:0006508">
    <property type="term" value="P:proteolysis"/>
    <property type="evidence" value="ECO:0007669"/>
    <property type="project" value="InterPro"/>
</dbReference>
<feature type="transmembrane region" description="Helical" evidence="1">
    <location>
        <begin position="76"/>
        <end position="95"/>
    </location>
</feature>
<protein>
    <submittedName>
        <fullName evidence="2">Candidate membrane protein</fullName>
    </submittedName>
</protein>
<dbReference type="KEGG" id="rta:Rta_30450"/>
<gene>
    <name evidence="2" type="ordered locus">Rta_30450</name>
</gene>
<organism evidence="2 3">
    <name type="scientific">Ramlibacter tataouinensis (strain ATCC BAA-407 / DSM 14655 / LMG 21543 / TTB310)</name>
    <dbReference type="NCBI Taxonomy" id="365046"/>
    <lineage>
        <taxon>Bacteria</taxon>
        <taxon>Pseudomonadati</taxon>
        <taxon>Pseudomonadota</taxon>
        <taxon>Betaproteobacteria</taxon>
        <taxon>Burkholderiales</taxon>
        <taxon>Comamonadaceae</taxon>
        <taxon>Ramlibacter</taxon>
    </lineage>
</organism>
<feature type="transmembrane region" description="Helical" evidence="1">
    <location>
        <begin position="149"/>
        <end position="168"/>
    </location>
</feature>
<keyword evidence="3" id="KW-1185">Reference proteome</keyword>
<dbReference type="AlphaFoldDB" id="F5XWL1"/>
<feature type="transmembrane region" description="Helical" evidence="1">
    <location>
        <begin position="107"/>
        <end position="128"/>
    </location>
</feature>
<dbReference type="RefSeq" id="WP_013902386.1">
    <property type="nucleotide sequence ID" value="NC_015677.1"/>
</dbReference>
<dbReference type="Gene3D" id="3.40.50.1460">
    <property type="match status" value="1"/>
</dbReference>
<dbReference type="EMBL" id="CP000245">
    <property type="protein sequence ID" value="AEG94155.1"/>
    <property type="molecule type" value="Genomic_DNA"/>
</dbReference>
<reference evidence="2 3" key="2">
    <citation type="journal article" date="2011" name="PLoS ONE">
        <title>The Cyst-Dividing Bacterium Ramlibacter tataouinensis TTB310 Genome Reveals a Well-Stocked Toolbox for Adaptation to a Desert Environment.</title>
        <authorList>
            <person name="De Luca G."/>
            <person name="Barakat M."/>
            <person name="Ortet P."/>
            <person name="Fochesato S."/>
            <person name="Jourlin-Castelli C."/>
            <person name="Ansaldi M."/>
            <person name="Py B."/>
            <person name="Fichant G."/>
            <person name="Coutinho P.M."/>
            <person name="Voulhoux R."/>
            <person name="Bastien O."/>
            <person name="Marechal E."/>
            <person name="Henrissat B."/>
            <person name="Quentin Y."/>
            <person name="Noirot P."/>
            <person name="Filloux A."/>
            <person name="Mejean V."/>
            <person name="Dubow M.S."/>
            <person name="Barras F."/>
            <person name="Barbe V."/>
            <person name="Weissenbach J."/>
            <person name="Mihalcescu I."/>
            <person name="Vermeglio A."/>
            <person name="Achouak W."/>
            <person name="Heulin T."/>
        </authorList>
    </citation>
    <scope>NUCLEOTIDE SEQUENCE [LARGE SCALE GENOMIC DNA]</scope>
    <source>
        <strain evidence="3">ATCC BAA-407 / DSM 14655 / LMG 21543 / TTB310</strain>
    </source>
</reference>
<feature type="transmembrane region" description="Helical" evidence="1">
    <location>
        <begin position="45"/>
        <end position="64"/>
    </location>
</feature>
<evidence type="ECO:0000256" key="1">
    <source>
        <dbReference type="SAM" id="Phobius"/>
    </source>
</evidence>
<dbReference type="PATRIC" id="fig|365046.3.peg.3112"/>
<reference evidence="3" key="1">
    <citation type="submission" date="2006-01" db="EMBL/GenBank/DDBJ databases">
        <title>Genome of the cyst-dividing bacterium Ramlibacter tataouinensis.</title>
        <authorList>
            <person name="Barakat M."/>
            <person name="Ortet P."/>
            <person name="De Luca G."/>
            <person name="Jourlin-Castelli C."/>
            <person name="Ansaldi M."/>
            <person name="Py B."/>
            <person name="Fichant G."/>
            <person name="Coutinho P."/>
            <person name="Voulhoux R."/>
            <person name="Bastien O."/>
            <person name="Roy S."/>
            <person name="Marechal E."/>
            <person name="Henrissat B."/>
            <person name="Quentin Y."/>
            <person name="Noirot P."/>
            <person name="Filloux A."/>
            <person name="Mejean V."/>
            <person name="DuBow M."/>
            <person name="Barras F."/>
            <person name="Heulin T."/>
        </authorList>
    </citation>
    <scope>NUCLEOTIDE SEQUENCE [LARGE SCALE GENOMIC DNA]</scope>
    <source>
        <strain evidence="3">ATCC BAA-407 / DSM 14655 / LMG 21543 / TTB310</strain>
    </source>
</reference>
<dbReference type="Proteomes" id="UP000008385">
    <property type="component" value="Chromosome"/>
</dbReference>
<evidence type="ECO:0000313" key="3">
    <source>
        <dbReference type="Proteomes" id="UP000008385"/>
    </source>
</evidence>
<name>F5XWL1_RAMTT</name>
<dbReference type="eggNOG" id="COG4249">
    <property type="taxonomic scope" value="Bacteria"/>
</dbReference>